<dbReference type="InterPro" id="IPR007197">
    <property type="entry name" value="rSAM"/>
</dbReference>
<comment type="similarity">
    <text evidence="3 15">Belongs to the anaerobic coproporphyrinogen-III oxidase family.</text>
</comment>
<keyword evidence="9 15" id="KW-0560">Oxidoreductase</keyword>
<dbReference type="Gene3D" id="1.10.10.920">
    <property type="match status" value="1"/>
</dbReference>
<evidence type="ECO:0000256" key="9">
    <source>
        <dbReference type="ARBA" id="ARBA00023002"/>
    </source>
</evidence>
<feature type="binding site" evidence="16">
    <location>
        <position position="112"/>
    </location>
    <ligand>
        <name>S-adenosyl-L-methionine</name>
        <dbReference type="ChEBI" id="CHEBI:59789"/>
        <label>1</label>
    </ligand>
</feature>
<evidence type="ECO:0000256" key="5">
    <source>
        <dbReference type="ARBA" id="ARBA00022485"/>
    </source>
</evidence>
<feature type="binding site" evidence="16">
    <location>
        <position position="329"/>
    </location>
    <ligand>
        <name>S-adenosyl-L-methionine</name>
        <dbReference type="ChEBI" id="CHEBI:59789"/>
        <label>1</label>
    </ligand>
</feature>
<evidence type="ECO:0000256" key="6">
    <source>
        <dbReference type="ARBA" id="ARBA00022490"/>
    </source>
</evidence>
<dbReference type="NCBIfam" id="TIGR00538">
    <property type="entry name" value="hemN"/>
    <property type="match status" value="1"/>
</dbReference>
<evidence type="ECO:0000256" key="7">
    <source>
        <dbReference type="ARBA" id="ARBA00022691"/>
    </source>
</evidence>
<feature type="binding site" evidence="17">
    <location>
        <position position="68"/>
    </location>
    <ligand>
        <name>[4Fe-4S] cluster</name>
        <dbReference type="ChEBI" id="CHEBI:49883"/>
        <note>4Fe-4S-S-AdoMet</note>
    </ligand>
</feature>
<dbReference type="PANTHER" id="PTHR13932">
    <property type="entry name" value="COPROPORPHYRINIGEN III OXIDASE"/>
    <property type="match status" value="1"/>
</dbReference>
<dbReference type="GO" id="GO:0051539">
    <property type="term" value="F:4 iron, 4 sulfur cluster binding"/>
    <property type="evidence" value="ECO:0007669"/>
    <property type="project" value="UniProtKB-KW"/>
</dbReference>
<dbReference type="InterPro" id="IPR004558">
    <property type="entry name" value="Coprogen_oxidase_HemN"/>
</dbReference>
<dbReference type="SFLD" id="SFLDG01065">
    <property type="entry name" value="anaerobic_coproporphyrinogen-I"/>
    <property type="match status" value="1"/>
</dbReference>
<comment type="subcellular location">
    <subcellularLocation>
        <location evidence="1 15">Cytoplasm</location>
    </subcellularLocation>
</comment>
<feature type="binding site" evidence="17">
    <location>
        <position position="61"/>
    </location>
    <ligand>
        <name>[4Fe-4S] cluster</name>
        <dbReference type="ChEBI" id="CHEBI:49883"/>
        <note>4Fe-4S-S-AdoMet</note>
    </ligand>
</feature>
<dbReference type="PROSITE" id="PS51918">
    <property type="entry name" value="RADICAL_SAM"/>
    <property type="match status" value="1"/>
</dbReference>
<feature type="binding site" evidence="16">
    <location>
        <begin position="67"/>
        <end position="69"/>
    </location>
    <ligand>
        <name>S-adenosyl-L-methionine</name>
        <dbReference type="ChEBI" id="CHEBI:59789"/>
        <label>2</label>
    </ligand>
</feature>
<proteinExistence type="inferred from homology"/>
<evidence type="ECO:0000313" key="20">
    <source>
        <dbReference type="Proteomes" id="UP000199514"/>
    </source>
</evidence>
<comment type="catalytic activity">
    <reaction evidence="14 15">
        <text>coproporphyrinogen III + 2 S-adenosyl-L-methionine = protoporphyrinogen IX + 2 5'-deoxyadenosine + 2 L-methionine + 2 CO2</text>
        <dbReference type="Rhea" id="RHEA:15425"/>
        <dbReference type="ChEBI" id="CHEBI:16526"/>
        <dbReference type="ChEBI" id="CHEBI:17319"/>
        <dbReference type="ChEBI" id="CHEBI:57307"/>
        <dbReference type="ChEBI" id="CHEBI:57309"/>
        <dbReference type="ChEBI" id="CHEBI:57844"/>
        <dbReference type="ChEBI" id="CHEBI:59789"/>
        <dbReference type="EC" id="1.3.98.3"/>
    </reaction>
</comment>
<dbReference type="RefSeq" id="WP_091513833.1">
    <property type="nucleotide sequence ID" value="NZ_FOLE01000008.1"/>
</dbReference>
<dbReference type="Pfam" id="PF04055">
    <property type="entry name" value="Radical_SAM"/>
    <property type="match status" value="1"/>
</dbReference>
<dbReference type="SUPFAM" id="SSF102114">
    <property type="entry name" value="Radical SAM enzymes"/>
    <property type="match status" value="1"/>
</dbReference>
<dbReference type="GO" id="GO:0005737">
    <property type="term" value="C:cytoplasm"/>
    <property type="evidence" value="ECO:0007669"/>
    <property type="project" value="UniProtKB-SubCell"/>
</dbReference>
<feature type="binding site" evidence="16">
    <location>
        <begin position="113"/>
        <end position="114"/>
    </location>
    <ligand>
        <name>S-adenosyl-L-methionine</name>
        <dbReference type="ChEBI" id="CHEBI:59789"/>
        <label>2</label>
    </ligand>
</feature>
<dbReference type="SFLD" id="SFLDG01082">
    <property type="entry name" value="B12-binding_domain_containing"/>
    <property type="match status" value="1"/>
</dbReference>
<keyword evidence="10 15" id="KW-0408">Iron</keyword>
<evidence type="ECO:0000256" key="10">
    <source>
        <dbReference type="ARBA" id="ARBA00023004"/>
    </source>
</evidence>
<keyword evidence="12 15" id="KW-0627">Porphyrin biosynthesis</keyword>
<evidence type="ECO:0000256" key="3">
    <source>
        <dbReference type="ARBA" id="ARBA00005493"/>
    </source>
</evidence>
<dbReference type="InterPro" id="IPR006638">
    <property type="entry name" value="Elp3/MiaA/NifB-like_rSAM"/>
</dbReference>
<dbReference type="EC" id="1.3.98.3" evidence="15"/>
<keyword evidence="6 15" id="KW-0963">Cytoplasm</keyword>
<dbReference type="OrthoDB" id="9808022at2"/>
<feature type="binding site" evidence="16">
    <location>
        <position position="184"/>
    </location>
    <ligand>
        <name>S-adenosyl-L-methionine</name>
        <dbReference type="ChEBI" id="CHEBI:59789"/>
        <label>2</label>
    </ligand>
</feature>
<dbReference type="PIRSF" id="PIRSF000167">
    <property type="entry name" value="HemN"/>
    <property type="match status" value="1"/>
</dbReference>
<dbReference type="UniPathway" id="UPA00251">
    <property type="reaction ID" value="UER00323"/>
</dbReference>
<keyword evidence="5 15" id="KW-0004">4Fe-4S</keyword>
<feature type="domain" description="Radical SAM core" evidence="18">
    <location>
        <begin position="44"/>
        <end position="284"/>
    </location>
</feature>
<dbReference type="Proteomes" id="UP000199514">
    <property type="component" value="Unassembled WGS sequence"/>
</dbReference>
<feature type="binding site" evidence="17">
    <location>
        <position position="65"/>
    </location>
    <ligand>
        <name>[4Fe-4S] cluster</name>
        <dbReference type="ChEBI" id="CHEBI:49883"/>
        <note>4Fe-4S-S-AdoMet</note>
    </ligand>
</feature>
<evidence type="ECO:0000256" key="2">
    <source>
        <dbReference type="ARBA" id="ARBA00004785"/>
    </source>
</evidence>
<evidence type="ECO:0000256" key="8">
    <source>
        <dbReference type="ARBA" id="ARBA00022723"/>
    </source>
</evidence>
<feature type="binding site" evidence="16">
    <location>
        <position position="243"/>
    </location>
    <ligand>
        <name>S-adenosyl-L-methionine</name>
        <dbReference type="ChEBI" id="CHEBI:59789"/>
        <label>2</label>
    </ligand>
</feature>
<evidence type="ECO:0000259" key="18">
    <source>
        <dbReference type="PROSITE" id="PS51918"/>
    </source>
</evidence>
<comment type="subunit">
    <text evidence="4">Monomer.</text>
</comment>
<feature type="binding site" evidence="16">
    <location>
        <position position="172"/>
    </location>
    <ligand>
        <name>S-adenosyl-L-methionine</name>
        <dbReference type="ChEBI" id="CHEBI:59789"/>
        <label>2</label>
    </ligand>
</feature>
<accession>A0A1I1L4Z6</accession>
<evidence type="ECO:0000256" key="14">
    <source>
        <dbReference type="ARBA" id="ARBA00048321"/>
    </source>
</evidence>
<evidence type="ECO:0000256" key="15">
    <source>
        <dbReference type="PIRNR" id="PIRNR000167"/>
    </source>
</evidence>
<feature type="binding site" evidence="16">
    <location>
        <position position="145"/>
    </location>
    <ligand>
        <name>S-adenosyl-L-methionine</name>
        <dbReference type="ChEBI" id="CHEBI:59789"/>
        <label>1</label>
    </ligand>
</feature>
<evidence type="ECO:0000256" key="4">
    <source>
        <dbReference type="ARBA" id="ARBA00011245"/>
    </source>
</evidence>
<dbReference type="InterPro" id="IPR034505">
    <property type="entry name" value="Coproporphyrinogen-III_oxidase"/>
</dbReference>
<dbReference type="GO" id="GO:0046872">
    <property type="term" value="F:metal ion binding"/>
    <property type="evidence" value="ECO:0007669"/>
    <property type="project" value="UniProtKB-KW"/>
</dbReference>
<evidence type="ECO:0000256" key="16">
    <source>
        <dbReference type="PIRSR" id="PIRSR000167-1"/>
    </source>
</evidence>
<evidence type="ECO:0000256" key="13">
    <source>
        <dbReference type="ARBA" id="ARBA00024295"/>
    </source>
</evidence>
<feature type="binding site" evidence="16">
    <location>
        <position position="55"/>
    </location>
    <ligand>
        <name>S-adenosyl-L-methionine</name>
        <dbReference type="ChEBI" id="CHEBI:59789"/>
        <label>1</label>
    </ligand>
</feature>
<dbReference type="AlphaFoldDB" id="A0A1I1L4Z6"/>
<evidence type="ECO:0000313" key="19">
    <source>
        <dbReference type="EMBL" id="SFC68104.1"/>
    </source>
</evidence>
<evidence type="ECO:0000256" key="12">
    <source>
        <dbReference type="ARBA" id="ARBA00023244"/>
    </source>
</evidence>
<dbReference type="GO" id="GO:0006782">
    <property type="term" value="P:protoporphyrinogen IX biosynthetic process"/>
    <property type="evidence" value="ECO:0007669"/>
    <property type="project" value="UniProtKB-UniPathway"/>
</dbReference>
<dbReference type="InterPro" id="IPR023404">
    <property type="entry name" value="rSAM_horseshoe"/>
</dbReference>
<keyword evidence="8 15" id="KW-0479">Metal-binding</keyword>
<organism evidence="19 20">
    <name type="scientific">Flexibacter flexilis DSM 6793</name>
    <dbReference type="NCBI Taxonomy" id="927664"/>
    <lineage>
        <taxon>Bacteria</taxon>
        <taxon>Pseudomonadati</taxon>
        <taxon>Bacteroidota</taxon>
        <taxon>Cytophagia</taxon>
        <taxon>Cytophagales</taxon>
        <taxon>Flexibacteraceae</taxon>
        <taxon>Flexibacter</taxon>
    </lineage>
</organism>
<sequence>MNLQSLIRKYDTATPRYTSYPTVPFWNDASLTPAVWEQQVKAAYTQRHENGISLYVHLPFCEALCTYCGCNKRITRNHAVETPYIDSLLAEWQMYKNLLGETPTLQELHFGGGTPTFFSAQNLDRLLSGLLEGSKPAPHPEFSVEVHPNVTDREQLQVLYNHGFMRLSVGVQDFDPKVQFVINRLQSFEQTAHVFEAAREIGYTSINADIIFGLPLQTADSIRLTIDRVRQLRPERIAFYSYAHVPWKSKAQRRYTEADLPSAEQKRAMYELGRDLLLQVGYIEIGMDHFALPHEALAQAALNGTMHRNFMGYTTQETDILLGLGASSIADTGTAFMQNIKEIEEYQQAIAEGKWPITKGHLLTDEDKLIRKHILNLMCHFETDWEQESTYSPALEEAVVRLRPLEADGLVIVEPKRVRITPLGRAFLRNVCVCLDERYWKNKEHSTQPIFSKSI</sequence>
<comment type="function">
    <text evidence="13">Involved in the heme biosynthesis. Catalyzes the anaerobic oxidative decarboxylation of propionate groups of rings A and B of coproporphyrinogen III to yield the vinyl groups in protoporphyrinogen IX.</text>
</comment>
<dbReference type="STRING" id="927664.SAMN05421780_10865"/>
<evidence type="ECO:0000256" key="17">
    <source>
        <dbReference type="PIRSR" id="PIRSR000167-2"/>
    </source>
</evidence>
<comment type="cofactor">
    <cofactor evidence="15 17">
        <name>[4Fe-4S] cluster</name>
        <dbReference type="ChEBI" id="CHEBI:49883"/>
    </cofactor>
    <text evidence="15 17">Binds 1 [4Fe-4S] cluster. The cluster is coordinated with 3 cysteines and an exchangeable S-adenosyl-L-methionine.</text>
</comment>
<keyword evidence="7 15" id="KW-0949">S-adenosyl-L-methionine</keyword>
<comment type="pathway">
    <text evidence="2 15">Porphyrin-containing compound metabolism; protoporphyrin-IX biosynthesis; protoporphyrinogen-IX from coproporphyrinogen-III (AdoMet route): step 1/1.</text>
</comment>
<dbReference type="InterPro" id="IPR058240">
    <property type="entry name" value="rSAM_sf"/>
</dbReference>
<dbReference type="EMBL" id="FOLE01000008">
    <property type="protein sequence ID" value="SFC68104.1"/>
    <property type="molecule type" value="Genomic_DNA"/>
</dbReference>
<dbReference type="Gene3D" id="3.80.30.20">
    <property type="entry name" value="tm_1862 like domain"/>
    <property type="match status" value="1"/>
</dbReference>
<keyword evidence="11 15" id="KW-0411">Iron-sulfur</keyword>
<evidence type="ECO:0000256" key="1">
    <source>
        <dbReference type="ARBA" id="ARBA00004496"/>
    </source>
</evidence>
<gene>
    <name evidence="19" type="ORF">SAMN05421780_10865</name>
</gene>
<evidence type="ECO:0000256" key="11">
    <source>
        <dbReference type="ARBA" id="ARBA00023014"/>
    </source>
</evidence>
<reference evidence="19 20" key="1">
    <citation type="submission" date="2016-10" db="EMBL/GenBank/DDBJ databases">
        <authorList>
            <person name="de Groot N.N."/>
        </authorList>
    </citation>
    <scope>NUCLEOTIDE SEQUENCE [LARGE SCALE GENOMIC DNA]</scope>
    <source>
        <strain evidence="19 20">DSM 6793</strain>
    </source>
</reference>
<feature type="binding site" evidence="16">
    <location>
        <position position="209"/>
    </location>
    <ligand>
        <name>S-adenosyl-L-methionine</name>
        <dbReference type="ChEBI" id="CHEBI:59789"/>
        <label>2</label>
    </ligand>
</feature>
<dbReference type="PANTHER" id="PTHR13932:SF6">
    <property type="entry name" value="OXYGEN-INDEPENDENT COPROPORPHYRINOGEN III OXIDASE"/>
    <property type="match status" value="1"/>
</dbReference>
<dbReference type="SMART" id="SM00729">
    <property type="entry name" value="Elp3"/>
    <property type="match status" value="1"/>
</dbReference>
<name>A0A1I1L4Z6_9BACT</name>
<keyword evidence="20" id="KW-1185">Reference proteome</keyword>
<protein>
    <recommendedName>
        <fullName evidence="15">Coproporphyrinogen-III oxidase</fullName>
        <ecNumber evidence="15">1.3.98.3</ecNumber>
    </recommendedName>
</protein>
<dbReference type="GO" id="GO:0004109">
    <property type="term" value="F:coproporphyrinogen oxidase activity"/>
    <property type="evidence" value="ECO:0007669"/>
    <property type="project" value="InterPro"/>
</dbReference>
<dbReference type="GO" id="GO:0051989">
    <property type="term" value="F:coproporphyrinogen dehydrogenase activity"/>
    <property type="evidence" value="ECO:0007669"/>
    <property type="project" value="UniProtKB-EC"/>
</dbReference>
<dbReference type="SFLD" id="SFLDS00029">
    <property type="entry name" value="Radical_SAM"/>
    <property type="match status" value="1"/>
</dbReference>